<feature type="repeat" description="ANK" evidence="3">
    <location>
        <begin position="247"/>
        <end position="279"/>
    </location>
</feature>
<dbReference type="SUPFAM" id="SSF48403">
    <property type="entry name" value="Ankyrin repeat"/>
    <property type="match status" value="1"/>
</dbReference>
<keyword evidence="4" id="KW-0472">Membrane</keyword>
<dbReference type="OrthoDB" id="5624396at2"/>
<reference evidence="5 6" key="1">
    <citation type="submission" date="2019-01" db="EMBL/GenBank/DDBJ databases">
        <title>Vibrio BEI176 sp. nov, a marine bacterium isolated from China: eastern marignal seas.</title>
        <authorList>
            <person name="Li B."/>
        </authorList>
    </citation>
    <scope>NUCLEOTIDE SEQUENCE [LARGE SCALE GENOMIC DNA]</scope>
    <source>
        <strain evidence="5 6">BEI176</strain>
    </source>
</reference>
<feature type="transmembrane region" description="Helical" evidence="4">
    <location>
        <begin position="21"/>
        <end position="46"/>
    </location>
</feature>
<evidence type="ECO:0000256" key="4">
    <source>
        <dbReference type="SAM" id="Phobius"/>
    </source>
</evidence>
<dbReference type="Proteomes" id="UP000297753">
    <property type="component" value="Unassembled WGS sequence"/>
</dbReference>
<keyword evidence="2 3" id="KW-0040">ANK repeat</keyword>
<evidence type="ECO:0000313" key="6">
    <source>
        <dbReference type="Proteomes" id="UP000297753"/>
    </source>
</evidence>
<dbReference type="SMART" id="SM00248">
    <property type="entry name" value="ANK"/>
    <property type="match status" value="2"/>
</dbReference>
<dbReference type="Gene3D" id="1.25.40.20">
    <property type="entry name" value="Ankyrin repeat-containing domain"/>
    <property type="match status" value="1"/>
</dbReference>
<protein>
    <submittedName>
        <fullName evidence="5">Uncharacterized protein</fullName>
    </submittedName>
</protein>
<dbReference type="Gene3D" id="2.102.10.10">
    <property type="entry name" value="Rieske [2Fe-2S] iron-sulphur domain"/>
    <property type="match status" value="1"/>
</dbReference>
<evidence type="ECO:0000256" key="1">
    <source>
        <dbReference type="ARBA" id="ARBA00022737"/>
    </source>
</evidence>
<dbReference type="Pfam" id="PF12796">
    <property type="entry name" value="Ank_2"/>
    <property type="match status" value="1"/>
</dbReference>
<accession>A0A4Y8W9N0</accession>
<keyword evidence="4" id="KW-0812">Transmembrane</keyword>
<dbReference type="PROSITE" id="PS50088">
    <property type="entry name" value="ANK_REPEAT"/>
    <property type="match status" value="1"/>
</dbReference>
<name>A0A4Y8W9N0_9VIBR</name>
<dbReference type="PANTHER" id="PTHR24198">
    <property type="entry name" value="ANKYRIN REPEAT AND PROTEIN KINASE DOMAIN-CONTAINING PROTEIN"/>
    <property type="match status" value="1"/>
</dbReference>
<dbReference type="EMBL" id="SATR01000087">
    <property type="protein sequence ID" value="TFH89265.1"/>
    <property type="molecule type" value="Genomic_DNA"/>
</dbReference>
<proteinExistence type="predicted"/>
<dbReference type="InterPro" id="IPR002110">
    <property type="entry name" value="Ankyrin_rpt"/>
</dbReference>
<evidence type="ECO:0000256" key="2">
    <source>
        <dbReference type="ARBA" id="ARBA00023043"/>
    </source>
</evidence>
<dbReference type="AlphaFoldDB" id="A0A4Y8W9N0"/>
<organism evidence="5 6">
    <name type="scientific">Vibrio ouci</name>
    <dbReference type="NCBI Taxonomy" id="2499078"/>
    <lineage>
        <taxon>Bacteria</taxon>
        <taxon>Pseudomonadati</taxon>
        <taxon>Pseudomonadota</taxon>
        <taxon>Gammaproteobacteria</taxon>
        <taxon>Vibrionales</taxon>
        <taxon>Vibrionaceae</taxon>
        <taxon>Vibrio</taxon>
    </lineage>
</organism>
<sequence length="346" mass="39813">MRRYRYCVAHTLTGRYVNQEYLIVNVRIIKQLFLFAILLASCNLAYPLEVFIGDMNEGELKEVAWKGRPVYVYKRTDYEISSLMGIELLNSKKRYEDTLARNAKITSNEYASLLSESSSIEMTPLRSYKEKYLVVVGTEPWNGCLVFLKSRKFHDPCEDDYYDLAGRLINPDRKASYHLMIPPHSIDGEVITFRESPSKVKDYSPEILLLPISDGNKLFESIQWRKWELAQNLISKTPDIVNYKSPNGATSLHLGAWRGDVAFLRYLLESGASINKLTDEGLGAIHFALLARNIDNAKFLIKQGAKIENYCINSACVPNIEEYVERTYPYYDDVEIKELVELLRSQ</sequence>
<keyword evidence="4" id="KW-1133">Transmembrane helix</keyword>
<dbReference type="PANTHER" id="PTHR24198:SF165">
    <property type="entry name" value="ANKYRIN REPEAT-CONTAINING PROTEIN-RELATED"/>
    <property type="match status" value="1"/>
</dbReference>
<dbReference type="InterPro" id="IPR036922">
    <property type="entry name" value="Rieske_2Fe-2S_sf"/>
</dbReference>
<dbReference type="PROSITE" id="PS50297">
    <property type="entry name" value="ANK_REP_REGION"/>
    <property type="match status" value="1"/>
</dbReference>
<comment type="caution">
    <text evidence="5">The sequence shown here is derived from an EMBL/GenBank/DDBJ whole genome shotgun (WGS) entry which is preliminary data.</text>
</comment>
<evidence type="ECO:0000256" key="3">
    <source>
        <dbReference type="PROSITE-ProRule" id="PRU00023"/>
    </source>
</evidence>
<gene>
    <name evidence="5" type="ORF">ELS82_23195</name>
</gene>
<evidence type="ECO:0000313" key="5">
    <source>
        <dbReference type="EMBL" id="TFH89265.1"/>
    </source>
</evidence>
<dbReference type="InterPro" id="IPR036770">
    <property type="entry name" value="Ankyrin_rpt-contain_sf"/>
</dbReference>
<dbReference type="GO" id="GO:0051537">
    <property type="term" value="F:2 iron, 2 sulfur cluster binding"/>
    <property type="evidence" value="ECO:0007669"/>
    <property type="project" value="InterPro"/>
</dbReference>
<keyword evidence="1" id="KW-0677">Repeat</keyword>
<keyword evidence="6" id="KW-1185">Reference proteome</keyword>